<dbReference type="AlphaFoldDB" id="A0A5B7J7I0"/>
<accession>A0A5B7J7I0</accession>
<organism evidence="2 3">
    <name type="scientific">Portunus trituberculatus</name>
    <name type="common">Swimming crab</name>
    <name type="synonym">Neptunus trituberculatus</name>
    <dbReference type="NCBI Taxonomy" id="210409"/>
    <lineage>
        <taxon>Eukaryota</taxon>
        <taxon>Metazoa</taxon>
        <taxon>Ecdysozoa</taxon>
        <taxon>Arthropoda</taxon>
        <taxon>Crustacea</taxon>
        <taxon>Multicrustacea</taxon>
        <taxon>Malacostraca</taxon>
        <taxon>Eumalacostraca</taxon>
        <taxon>Eucarida</taxon>
        <taxon>Decapoda</taxon>
        <taxon>Pleocyemata</taxon>
        <taxon>Brachyura</taxon>
        <taxon>Eubrachyura</taxon>
        <taxon>Portunoidea</taxon>
        <taxon>Portunidae</taxon>
        <taxon>Portuninae</taxon>
        <taxon>Portunus</taxon>
    </lineage>
</organism>
<dbReference type="EMBL" id="VSRR010096083">
    <property type="protein sequence ID" value="MPC93791.1"/>
    <property type="molecule type" value="Genomic_DNA"/>
</dbReference>
<evidence type="ECO:0000313" key="2">
    <source>
        <dbReference type="EMBL" id="MPC93791.1"/>
    </source>
</evidence>
<feature type="compositionally biased region" description="Low complexity" evidence="1">
    <location>
        <begin position="47"/>
        <end position="67"/>
    </location>
</feature>
<evidence type="ECO:0000313" key="3">
    <source>
        <dbReference type="Proteomes" id="UP000324222"/>
    </source>
</evidence>
<name>A0A5B7J7I0_PORTR</name>
<protein>
    <submittedName>
        <fullName evidence="2">Uncharacterized protein</fullName>
    </submittedName>
</protein>
<feature type="compositionally biased region" description="Pro residues" evidence="1">
    <location>
        <begin position="68"/>
        <end position="77"/>
    </location>
</feature>
<gene>
    <name evidence="2" type="ORF">E2C01_088932</name>
</gene>
<proteinExistence type="predicted"/>
<feature type="region of interest" description="Disordered" evidence="1">
    <location>
        <begin position="47"/>
        <end position="77"/>
    </location>
</feature>
<comment type="caution">
    <text evidence="2">The sequence shown here is derived from an EMBL/GenBank/DDBJ whole genome shotgun (WGS) entry which is preliminary data.</text>
</comment>
<keyword evidence="3" id="KW-1185">Reference proteome</keyword>
<sequence>MKLTRPSYFKARELVLENGGLDFAHNIQFGSYITETCQRRLLPRTLSLTHPSTLPPTLSRPLPSLDPHSPPPDSPKT</sequence>
<dbReference type="Proteomes" id="UP000324222">
    <property type="component" value="Unassembled WGS sequence"/>
</dbReference>
<reference evidence="2 3" key="1">
    <citation type="submission" date="2019-05" db="EMBL/GenBank/DDBJ databases">
        <title>Another draft genome of Portunus trituberculatus and its Hox gene families provides insights of decapod evolution.</title>
        <authorList>
            <person name="Jeong J.-H."/>
            <person name="Song I."/>
            <person name="Kim S."/>
            <person name="Choi T."/>
            <person name="Kim D."/>
            <person name="Ryu S."/>
            <person name="Kim W."/>
        </authorList>
    </citation>
    <scope>NUCLEOTIDE SEQUENCE [LARGE SCALE GENOMIC DNA]</scope>
    <source>
        <tissue evidence="2">Muscle</tissue>
    </source>
</reference>
<evidence type="ECO:0000256" key="1">
    <source>
        <dbReference type="SAM" id="MobiDB-lite"/>
    </source>
</evidence>